<organism evidence="1 2">
    <name type="scientific">Plasmodium gonderi</name>
    <dbReference type="NCBI Taxonomy" id="77519"/>
    <lineage>
        <taxon>Eukaryota</taxon>
        <taxon>Sar</taxon>
        <taxon>Alveolata</taxon>
        <taxon>Apicomplexa</taxon>
        <taxon>Aconoidasida</taxon>
        <taxon>Haemosporida</taxon>
        <taxon>Plasmodiidae</taxon>
        <taxon>Plasmodium</taxon>
        <taxon>Plasmodium (Plasmodium)</taxon>
    </lineage>
</organism>
<dbReference type="RefSeq" id="XP_028542632.1">
    <property type="nucleotide sequence ID" value="XM_028686831.1"/>
</dbReference>
<dbReference type="OMA" id="FFIKARY"/>
<reference evidence="2" key="1">
    <citation type="submission" date="2017-04" db="EMBL/GenBank/DDBJ databases">
        <title>Plasmodium gonderi genome.</title>
        <authorList>
            <person name="Arisue N."/>
            <person name="Honma H."/>
            <person name="Kawai S."/>
            <person name="Tougan T."/>
            <person name="Tanabe K."/>
            <person name="Horii T."/>
        </authorList>
    </citation>
    <scope>NUCLEOTIDE SEQUENCE [LARGE SCALE GENOMIC DNA]</scope>
    <source>
        <strain evidence="2">ATCC 30045</strain>
    </source>
</reference>
<proteinExistence type="predicted"/>
<dbReference type="GeneID" id="39746755"/>
<dbReference type="Proteomes" id="UP000195521">
    <property type="component" value="Unassembled WGS sequence"/>
</dbReference>
<name>A0A1Y1JHY1_PLAGO</name>
<dbReference type="AlphaFoldDB" id="A0A1Y1JHY1"/>
<dbReference type="SUPFAM" id="SSF101898">
    <property type="entry name" value="NHL repeat"/>
    <property type="match status" value="1"/>
</dbReference>
<evidence type="ECO:0000313" key="2">
    <source>
        <dbReference type="Proteomes" id="UP000195521"/>
    </source>
</evidence>
<dbReference type="EMBL" id="BDQF01000007">
    <property type="protein sequence ID" value="GAW80043.1"/>
    <property type="molecule type" value="Genomic_DNA"/>
</dbReference>
<comment type="caution">
    <text evidence="1">The sequence shown here is derived from an EMBL/GenBank/DDBJ whole genome shotgun (WGS) entry which is preliminary data.</text>
</comment>
<protein>
    <submittedName>
        <fullName evidence="1">Thioredoxin-like associated protein 2</fullName>
    </submittedName>
</protein>
<sequence length="580" mass="68523">MYRNHRTNHEYASPMVINVNSKQVNLPPINYNRYTSRNMNVSPIYSQSNLKSGEHLKNHVQYYLNGNDPERTPLKYNTSQNIPWRTDERQKTISVFNLTKQRDQKQTEINSMHAKQEEVKKIVRNYENSIRVPTNYSSSNSTRTKAFDIRAIEFAREAPPLKMDKNRIHFPQVENNPVPIRIQRETSNNIDILNKGEEYKNMHHMISKSNNYVMTRKKENMTVPSQMKKNDSMISSTFGNCTLSENIKNKSKIWGSTEFQRNDDEKFNKGEAHKNIEKVIEQKGEKKSNKTDEEIKNDKLRNFTKKNNDYKAGKDNMKKGKLFRDEKKIYLSSPHNNKNVQKNQFHKKLVTYKSNRETLPCNLSIDLKNDSLNLSKGLRIFQHMIVVDKNSVLKIWNGYEWKKVENYFQFVIKARYDNEGHIWCINHSYEILKRMKNKFKNFGNLANEEIMDISFDKKNVLWCVNRKGELLKWNRTKWNKIKYTGFHKLISLAFDRTGDLWAINTKRNLAIWCEKDNCWNEKIVKDDLKLCSLDFDNNGHIWVISTSGALLTYSRGNWMNFGYVSLDQLISVGFKKICKQ</sequence>
<dbReference type="OrthoDB" id="331876at2759"/>
<keyword evidence="2" id="KW-1185">Reference proteome</keyword>
<accession>A0A1Y1JHY1</accession>
<evidence type="ECO:0000313" key="1">
    <source>
        <dbReference type="EMBL" id="GAW80043.1"/>
    </source>
</evidence>
<gene>
    <name evidence="1" type="ORF">PGO_061880</name>
</gene>